<dbReference type="PROSITE" id="PS51192">
    <property type="entry name" value="HELICASE_ATP_BIND_1"/>
    <property type="match status" value="1"/>
</dbReference>
<dbReference type="HOGENOM" id="CLU_003041_28_1_5"/>
<evidence type="ECO:0000259" key="14">
    <source>
        <dbReference type="PROSITE" id="PS51195"/>
    </source>
</evidence>
<dbReference type="CDD" id="cd18787">
    <property type="entry name" value="SF2_C_DEAD"/>
    <property type="match status" value="1"/>
</dbReference>
<dbReference type="InterPro" id="IPR011545">
    <property type="entry name" value="DEAD/DEAH_box_helicase_dom"/>
</dbReference>
<proteinExistence type="inferred from homology"/>
<dbReference type="GO" id="GO:0016787">
    <property type="term" value="F:hydrolase activity"/>
    <property type="evidence" value="ECO:0007669"/>
    <property type="project" value="UniProtKB-KW"/>
</dbReference>
<dbReference type="InterPro" id="IPR050079">
    <property type="entry name" value="DEAD_box_RNA_helicase"/>
</dbReference>
<keyword evidence="5 11" id="KW-0347">Helicase</keyword>
<feature type="domain" description="Helicase C-terminal" evidence="13">
    <location>
        <begin position="243"/>
        <end position="385"/>
    </location>
</feature>
<accession>M1P3P4</accession>
<dbReference type="InterPro" id="IPR027417">
    <property type="entry name" value="P-loop_NTPase"/>
</dbReference>
<dbReference type="SUPFAM" id="SSF52540">
    <property type="entry name" value="P-loop containing nucleoside triphosphate hydrolases"/>
    <property type="match status" value="1"/>
</dbReference>
<evidence type="ECO:0000256" key="9">
    <source>
        <dbReference type="ARBA" id="ARBA00074363"/>
    </source>
</evidence>
<dbReference type="GO" id="GO:0003676">
    <property type="term" value="F:nucleic acid binding"/>
    <property type="evidence" value="ECO:0007669"/>
    <property type="project" value="InterPro"/>
</dbReference>
<dbReference type="SMART" id="SM00487">
    <property type="entry name" value="DEXDc"/>
    <property type="match status" value="1"/>
</dbReference>
<dbReference type="PROSITE" id="PS00039">
    <property type="entry name" value="DEAD_ATP_HELICASE"/>
    <property type="match status" value="1"/>
</dbReference>
<dbReference type="eggNOG" id="COG0513">
    <property type="taxonomic scope" value="Bacteria"/>
</dbReference>
<feature type="short sequence motif" description="Q motif" evidence="10">
    <location>
        <begin position="6"/>
        <end position="34"/>
    </location>
</feature>
<dbReference type="Pfam" id="PF00271">
    <property type="entry name" value="Helicase_C"/>
    <property type="match status" value="1"/>
</dbReference>
<gene>
    <name evidence="15" type="ordered locus">BAnh1_05660</name>
</gene>
<protein>
    <recommendedName>
        <fullName evidence="9">DEAD-box ATP-dependent RNA helicase RhpA</fullName>
        <ecNumber evidence="1">3.6.4.13</ecNumber>
    </recommendedName>
</protein>
<dbReference type="SMART" id="SM00490">
    <property type="entry name" value="HELICc"/>
    <property type="match status" value="1"/>
</dbReference>
<evidence type="ECO:0000256" key="1">
    <source>
        <dbReference type="ARBA" id="ARBA00012552"/>
    </source>
</evidence>
<evidence type="ECO:0000256" key="6">
    <source>
        <dbReference type="ARBA" id="ARBA00022840"/>
    </source>
</evidence>
<dbReference type="GO" id="GO:0009266">
    <property type="term" value="P:response to temperature stimulus"/>
    <property type="evidence" value="ECO:0007669"/>
    <property type="project" value="UniProtKB-ARBA"/>
</dbReference>
<evidence type="ECO:0000259" key="13">
    <source>
        <dbReference type="PROSITE" id="PS51194"/>
    </source>
</evidence>
<organism evidence="15 16">
    <name type="scientific">Bartonella australis (strain Aust/NH1)</name>
    <dbReference type="NCBI Taxonomy" id="1094489"/>
    <lineage>
        <taxon>Bacteria</taxon>
        <taxon>Pseudomonadati</taxon>
        <taxon>Pseudomonadota</taxon>
        <taxon>Alphaproteobacteria</taxon>
        <taxon>Hyphomicrobiales</taxon>
        <taxon>Bartonellaceae</taxon>
        <taxon>Bartonella</taxon>
    </lineage>
</organism>
<dbReference type="GO" id="GO:0005829">
    <property type="term" value="C:cytosol"/>
    <property type="evidence" value="ECO:0007669"/>
    <property type="project" value="TreeGrafter"/>
</dbReference>
<feature type="domain" description="Helicase ATP-binding" evidence="12">
    <location>
        <begin position="37"/>
        <end position="210"/>
    </location>
</feature>
<dbReference type="PROSITE" id="PS51194">
    <property type="entry name" value="HELICASE_CTER"/>
    <property type="match status" value="1"/>
</dbReference>
<dbReference type="Pfam" id="PF00270">
    <property type="entry name" value="DEAD"/>
    <property type="match status" value="1"/>
</dbReference>
<dbReference type="PATRIC" id="fig|1094489.3.peg.695"/>
<keyword evidence="4 11" id="KW-0378">Hydrolase</keyword>
<dbReference type="EMBL" id="CP003123">
    <property type="protein sequence ID" value="AGF74445.1"/>
    <property type="molecule type" value="Genomic_DNA"/>
</dbReference>
<evidence type="ECO:0000313" key="15">
    <source>
        <dbReference type="EMBL" id="AGF74445.1"/>
    </source>
</evidence>
<dbReference type="GO" id="GO:0003724">
    <property type="term" value="F:RNA helicase activity"/>
    <property type="evidence" value="ECO:0007669"/>
    <property type="project" value="UniProtKB-EC"/>
</dbReference>
<name>M1P3P4_BARAA</name>
<dbReference type="InterPro" id="IPR014014">
    <property type="entry name" value="RNA_helicase_DEAD_Q_motif"/>
</dbReference>
<dbReference type="GO" id="GO:0042255">
    <property type="term" value="P:ribosome assembly"/>
    <property type="evidence" value="ECO:0007669"/>
    <property type="project" value="UniProtKB-ARBA"/>
</dbReference>
<dbReference type="GO" id="GO:0005524">
    <property type="term" value="F:ATP binding"/>
    <property type="evidence" value="ECO:0007669"/>
    <property type="project" value="UniProtKB-KW"/>
</dbReference>
<evidence type="ECO:0000256" key="4">
    <source>
        <dbReference type="ARBA" id="ARBA00022801"/>
    </source>
</evidence>
<keyword evidence="3 11" id="KW-0547">Nucleotide-binding</keyword>
<dbReference type="InterPro" id="IPR044742">
    <property type="entry name" value="DEAD/DEAH_RhlB"/>
</dbReference>
<evidence type="ECO:0000313" key="16">
    <source>
        <dbReference type="Proteomes" id="UP000011729"/>
    </source>
</evidence>
<dbReference type="AlphaFoldDB" id="M1P3P4"/>
<dbReference type="InterPro" id="IPR000629">
    <property type="entry name" value="RNA-helicase_DEAD-box_CS"/>
</dbReference>
<sequence>MIAPSDCFDNLGLSSKVIKAVKSVGYTIPTPIQSETIPHVLQKKDVLGIAQTGTGKTASFVLPMLTLLEKGRARARMPRTLILVPTRELAAQVKENFDKYGMNHRLNVALLIGGVSFEHQDRKLERGTDVLIATPGRLLDHFERGKLLLVGVEILVIDEADRMLDMGFIPDIERICRLTPFTRQTLFFSATMAPEIAKLTEQFLHSPVYIEITKEFVTARTITQRLVKSGSKPWDKRAILRGLIHDEGDKLKNAIIFCNRKKDISELFRSLVKYNFSVGALHGDMDQHTRTSTLANFKDGKITLLIASDVAARGLDIPAVSHIFNYDVPTHAEDYIHRIGRTGRAKRSGKAFTIVTQADEKYVAAIEEMSKEKIEWLDGGPSTLAFSDKTSNDICKTESAKPSSKTIQRKRAVRAQKVPQKGRLSCTEVASNKEKNSPEQYYHEKDKNYPPLGFGDDIPAFMLIKIRA</sequence>
<evidence type="ECO:0000256" key="3">
    <source>
        <dbReference type="ARBA" id="ARBA00022741"/>
    </source>
</evidence>
<evidence type="ECO:0000256" key="2">
    <source>
        <dbReference type="ARBA" id="ARBA00022490"/>
    </source>
</evidence>
<evidence type="ECO:0000256" key="5">
    <source>
        <dbReference type="ARBA" id="ARBA00022806"/>
    </source>
</evidence>
<feature type="domain" description="DEAD-box RNA helicase Q" evidence="14">
    <location>
        <begin position="6"/>
        <end position="34"/>
    </location>
</feature>
<dbReference type="PANTHER" id="PTHR47959">
    <property type="entry name" value="ATP-DEPENDENT RNA HELICASE RHLE-RELATED"/>
    <property type="match status" value="1"/>
</dbReference>
<dbReference type="PANTHER" id="PTHR47959:SF13">
    <property type="entry name" value="ATP-DEPENDENT RNA HELICASE RHLE"/>
    <property type="match status" value="1"/>
</dbReference>
<dbReference type="Proteomes" id="UP000011729">
    <property type="component" value="Chromosome"/>
</dbReference>
<reference evidence="15 16" key="1">
    <citation type="journal article" date="2013" name="PLoS Genet.">
        <title>A gene transfer agent and a dynamic repertoire of secretion systems hold the keys to the explosive radiation of the emerging pathogen Bartonella.</title>
        <authorList>
            <person name="Guy L."/>
            <person name="Nystedt B."/>
            <person name="Toft C."/>
            <person name="Zaremba-Niedzwiedzka K."/>
            <person name="Berglund E.C."/>
            <person name="Granberg F."/>
            <person name="Naslund K."/>
            <person name="Eriksson A.S."/>
            <person name="Andersson S.G."/>
        </authorList>
    </citation>
    <scope>NUCLEOTIDE SEQUENCE [LARGE SCALE GENOMIC DNA]</scope>
    <source>
        <strain evidence="15 16">Aust/NH1</strain>
    </source>
</reference>
<evidence type="ECO:0000256" key="11">
    <source>
        <dbReference type="RuleBase" id="RU000492"/>
    </source>
</evidence>
<dbReference type="FunFam" id="3.40.50.300:FF:000108">
    <property type="entry name" value="ATP-dependent RNA helicase RhlE"/>
    <property type="match status" value="1"/>
</dbReference>
<keyword evidence="2" id="KW-0963">Cytoplasm</keyword>
<dbReference type="STRING" id="1094489.BAnh1_05660"/>
<evidence type="ECO:0000256" key="7">
    <source>
        <dbReference type="ARBA" id="ARBA00038437"/>
    </source>
</evidence>
<dbReference type="PROSITE" id="PS51195">
    <property type="entry name" value="Q_MOTIF"/>
    <property type="match status" value="1"/>
</dbReference>
<keyword evidence="6 11" id="KW-0067">ATP-binding</keyword>
<dbReference type="InterPro" id="IPR014001">
    <property type="entry name" value="Helicase_ATP-bd"/>
</dbReference>
<evidence type="ECO:0000256" key="10">
    <source>
        <dbReference type="PROSITE-ProRule" id="PRU00552"/>
    </source>
</evidence>
<keyword evidence="16" id="KW-1185">Reference proteome</keyword>
<dbReference type="EC" id="3.6.4.13" evidence="1"/>
<dbReference type="OrthoDB" id="9805696at2"/>
<comment type="catalytic activity">
    <reaction evidence="8">
        <text>ATP + H2O = ADP + phosphate + H(+)</text>
        <dbReference type="Rhea" id="RHEA:13065"/>
        <dbReference type="ChEBI" id="CHEBI:15377"/>
        <dbReference type="ChEBI" id="CHEBI:15378"/>
        <dbReference type="ChEBI" id="CHEBI:30616"/>
        <dbReference type="ChEBI" id="CHEBI:43474"/>
        <dbReference type="ChEBI" id="CHEBI:456216"/>
        <dbReference type="EC" id="3.6.4.13"/>
    </reaction>
</comment>
<evidence type="ECO:0000259" key="12">
    <source>
        <dbReference type="PROSITE" id="PS51192"/>
    </source>
</evidence>
<evidence type="ECO:0000256" key="8">
    <source>
        <dbReference type="ARBA" id="ARBA00047984"/>
    </source>
</evidence>
<dbReference type="CDD" id="cd00268">
    <property type="entry name" value="DEADc"/>
    <property type="match status" value="1"/>
</dbReference>
<dbReference type="RefSeq" id="WP_015397953.1">
    <property type="nucleotide sequence ID" value="NC_020300.1"/>
</dbReference>
<dbReference type="Gene3D" id="3.40.50.300">
    <property type="entry name" value="P-loop containing nucleotide triphosphate hydrolases"/>
    <property type="match status" value="2"/>
</dbReference>
<comment type="similarity">
    <text evidence="7 11">Belongs to the DEAD box helicase family.</text>
</comment>
<dbReference type="KEGG" id="baus:BAnh1_05660"/>
<dbReference type="InterPro" id="IPR001650">
    <property type="entry name" value="Helicase_C-like"/>
</dbReference>